<dbReference type="InterPro" id="IPR000182">
    <property type="entry name" value="GNAT_dom"/>
</dbReference>
<dbReference type="Proteomes" id="UP001056455">
    <property type="component" value="Chromosome"/>
</dbReference>
<gene>
    <name evidence="2" type="ORF">NF556_08280</name>
</gene>
<dbReference type="InterPro" id="IPR016181">
    <property type="entry name" value="Acyl_CoA_acyltransferase"/>
</dbReference>
<protein>
    <submittedName>
        <fullName evidence="2">GNAT family N-acetyltransferase</fullName>
    </submittedName>
</protein>
<organism evidence="2 3">
    <name type="scientific">Ornithinimicrobium faecis</name>
    <dbReference type="NCBI Taxonomy" id="2934158"/>
    <lineage>
        <taxon>Bacteria</taxon>
        <taxon>Bacillati</taxon>
        <taxon>Actinomycetota</taxon>
        <taxon>Actinomycetes</taxon>
        <taxon>Micrococcales</taxon>
        <taxon>Ornithinimicrobiaceae</taxon>
        <taxon>Ornithinimicrobium</taxon>
    </lineage>
</organism>
<dbReference type="CDD" id="cd04301">
    <property type="entry name" value="NAT_SF"/>
    <property type="match status" value="1"/>
</dbReference>
<evidence type="ECO:0000313" key="2">
    <source>
        <dbReference type="EMBL" id="USQ81630.1"/>
    </source>
</evidence>
<evidence type="ECO:0000313" key="3">
    <source>
        <dbReference type="Proteomes" id="UP001056455"/>
    </source>
</evidence>
<feature type="domain" description="N-acetyltransferase" evidence="1">
    <location>
        <begin position="3"/>
        <end position="152"/>
    </location>
</feature>
<dbReference type="SUPFAM" id="SSF55729">
    <property type="entry name" value="Acyl-CoA N-acyltransferases (Nat)"/>
    <property type="match status" value="1"/>
</dbReference>
<dbReference type="Gene3D" id="3.40.630.30">
    <property type="match status" value="1"/>
</dbReference>
<proteinExistence type="predicted"/>
<dbReference type="Pfam" id="PF00583">
    <property type="entry name" value="Acetyltransf_1"/>
    <property type="match status" value="1"/>
</dbReference>
<dbReference type="PROSITE" id="PS51186">
    <property type="entry name" value="GNAT"/>
    <property type="match status" value="1"/>
</dbReference>
<dbReference type="RefSeq" id="WP_252595166.1">
    <property type="nucleotide sequence ID" value="NZ_CP099489.1"/>
</dbReference>
<reference evidence="2" key="1">
    <citation type="submission" date="2022-06" db="EMBL/GenBank/DDBJ databases">
        <title>Ornithinimicrobium HY1793.</title>
        <authorList>
            <person name="Huang Y."/>
        </authorList>
    </citation>
    <scope>NUCLEOTIDE SEQUENCE</scope>
    <source>
        <strain evidence="2">HY1793</strain>
    </source>
</reference>
<sequence length="161" mass="17618">MNLKLCEVTSQNVHALMEFPLRPGQERFVAPVANSIAEASVTPTAWPRAICDGDDVVGFVMANFDPDNELAAFRCGIWRLHVSADQQGRGVGRFAVEEVAREARRRGNEQMTVLWVQGDGGPEQFYLRCGFEPTGERLFGQILGARSTHTAATGTPPTRAS</sequence>
<keyword evidence="3" id="KW-1185">Reference proteome</keyword>
<accession>A0ABY4YYV8</accession>
<dbReference type="EMBL" id="CP099489">
    <property type="protein sequence ID" value="USQ81630.1"/>
    <property type="molecule type" value="Genomic_DNA"/>
</dbReference>
<name>A0ABY4YYV8_9MICO</name>
<evidence type="ECO:0000259" key="1">
    <source>
        <dbReference type="PROSITE" id="PS51186"/>
    </source>
</evidence>